<keyword evidence="3" id="KW-0067">ATP-binding</keyword>
<protein>
    <recommendedName>
        <fullName evidence="6">GIY-YIG domain-containing protein</fullName>
    </recommendedName>
</protein>
<keyword evidence="2" id="KW-0227">DNA damage</keyword>
<gene>
    <name evidence="7" type="ORF">CVIRNUC_007245</name>
</gene>
<feature type="region of interest" description="Disordered" evidence="5">
    <location>
        <begin position="1090"/>
        <end position="1119"/>
    </location>
</feature>
<dbReference type="Pfam" id="PF00488">
    <property type="entry name" value="MutS_V"/>
    <property type="match status" value="1"/>
</dbReference>
<evidence type="ECO:0000256" key="2">
    <source>
        <dbReference type="ARBA" id="ARBA00022763"/>
    </source>
</evidence>
<accession>A0AAV1IBG3</accession>
<dbReference type="SMART" id="SM00534">
    <property type="entry name" value="MUTSac"/>
    <property type="match status" value="1"/>
</dbReference>
<reference evidence="7 8" key="1">
    <citation type="submission" date="2023-10" db="EMBL/GenBank/DDBJ databases">
        <authorList>
            <person name="Maclean D."/>
            <person name="Macfadyen A."/>
        </authorList>
    </citation>
    <scope>NUCLEOTIDE SEQUENCE [LARGE SCALE GENOMIC DNA]</scope>
</reference>
<dbReference type="GO" id="GO:0006298">
    <property type="term" value="P:mismatch repair"/>
    <property type="evidence" value="ECO:0007669"/>
    <property type="project" value="InterPro"/>
</dbReference>
<dbReference type="PROSITE" id="PS00486">
    <property type="entry name" value="DNA_MISMATCH_REPAIR_2"/>
    <property type="match status" value="1"/>
</dbReference>
<dbReference type="PANTHER" id="PTHR48448:SF1">
    <property type="entry name" value="MUTL PROTEIN ISOFORM 1"/>
    <property type="match status" value="1"/>
</dbReference>
<dbReference type="GO" id="GO:0005524">
    <property type="term" value="F:ATP binding"/>
    <property type="evidence" value="ECO:0007669"/>
    <property type="project" value="UniProtKB-KW"/>
</dbReference>
<dbReference type="InterPro" id="IPR016151">
    <property type="entry name" value="DNA_mismatch_repair_MutS_N"/>
</dbReference>
<comment type="caution">
    <text evidence="7">The sequence shown here is derived from an EMBL/GenBank/DDBJ whole genome shotgun (WGS) entry which is preliminary data.</text>
</comment>
<dbReference type="AlphaFoldDB" id="A0AAV1IBG3"/>
<dbReference type="EMBL" id="CAUYUE010000009">
    <property type="protein sequence ID" value="CAK0784042.1"/>
    <property type="molecule type" value="Genomic_DNA"/>
</dbReference>
<dbReference type="Proteomes" id="UP001314263">
    <property type="component" value="Unassembled WGS sequence"/>
</dbReference>
<feature type="compositionally biased region" description="Low complexity" evidence="5">
    <location>
        <begin position="1109"/>
        <end position="1119"/>
    </location>
</feature>
<evidence type="ECO:0000256" key="1">
    <source>
        <dbReference type="ARBA" id="ARBA00022741"/>
    </source>
</evidence>
<dbReference type="Gene3D" id="3.40.50.300">
    <property type="entry name" value="P-loop containing nucleotide triphosphate hydrolases"/>
    <property type="match status" value="1"/>
</dbReference>
<feature type="compositionally biased region" description="Low complexity" evidence="5">
    <location>
        <begin position="1034"/>
        <end position="1047"/>
    </location>
</feature>
<organism evidence="7 8">
    <name type="scientific">Coccomyxa viridis</name>
    <dbReference type="NCBI Taxonomy" id="1274662"/>
    <lineage>
        <taxon>Eukaryota</taxon>
        <taxon>Viridiplantae</taxon>
        <taxon>Chlorophyta</taxon>
        <taxon>core chlorophytes</taxon>
        <taxon>Trebouxiophyceae</taxon>
        <taxon>Trebouxiophyceae incertae sedis</taxon>
        <taxon>Coccomyxaceae</taxon>
        <taxon>Coccomyxa</taxon>
    </lineage>
</organism>
<proteinExistence type="predicted"/>
<dbReference type="GO" id="GO:0030983">
    <property type="term" value="F:mismatched DNA binding"/>
    <property type="evidence" value="ECO:0007669"/>
    <property type="project" value="InterPro"/>
</dbReference>
<feature type="domain" description="GIY-YIG" evidence="6">
    <location>
        <begin position="1140"/>
        <end position="1216"/>
    </location>
</feature>
<evidence type="ECO:0000256" key="4">
    <source>
        <dbReference type="ARBA" id="ARBA00023125"/>
    </source>
</evidence>
<keyword evidence="1" id="KW-0547">Nucleotide-binding</keyword>
<name>A0AAV1IBG3_9CHLO</name>
<dbReference type="SUPFAM" id="SSF82771">
    <property type="entry name" value="GIY-YIG endonuclease"/>
    <property type="match status" value="1"/>
</dbReference>
<dbReference type="InterPro" id="IPR000305">
    <property type="entry name" value="GIY-YIG_endonuc"/>
</dbReference>
<sequence length="1235" mass="132246">MRSNSFWPATDATLARGSCLSSLSRFTSLFCQRWLSKAASGALHGHSRHDRPLLSLSLRGRGELPGGAGRRQYAALTAHAVAGGALQSQAAAPQEAQEYWRKVLEGVDRPVAKVMMANLDLRHLMGIPASATRGRGRKAPLLPFYEDIKAQHPTKVLLVRVGEFYEAMGTDAVVLVQWAGLNPMGSTHMPPRAGCPHMNIRRTLQSLVEEANLSVVVCEEVPEVKRYGLKTKGKSRFLAGVVTPAQPHYLFGLLDANQDPHLGMAPPTLGIANSVGGYKVMEVQSDVRLCTVTEGLTEDAVSARLVQGGLAPPLYIHSTTQGGISGRLSEGSPETEWEQRVTQLFRSQRGAWKRYNAKDPVEGLLQQVKLDLSMDAAAEFTCISTQPGERPKPLYASTASQLGLHKTRGIPNLLDFVLPRTAPQACRAWLRRMLLIPPSPAVGSAVWRACNFLSGTEAPLPQWVIMEASSVALKLRAQQATRHFFCDLAGLLACVAHACASAELAECMGWLLEPAQAEMGYPVGTASLEQACRQAIAEIDAVVDTSIPERDSLDIDSEAASSGNGASLDLEGGLEALGPFFSANEGFRGQIRHDVLKAANSQVEAAGSRVEAELGRILGVVNTHIASTPASLARQAVAVPDVINNGVWVKLQGRSGRKVPVEKTTQALGLIHPHDRHGAVLRDRMSTAELDAALDAYRQACARAGDQVREHLRALARKLTDLLPQLVCACTVSVIGAALDAHVRSAKERGWGHPVQLPRVSDANAMRPPLQIEGMWPYWLDGAGPRTVRNSLDLDSMVLLTGPNMAGKSTIMRSAIAVALLGSCGLLAPAASARLPYIDAFMLRTFSADAPTEGRSSFAVEMVEMRYVLDDAGPDALVLLDELGKGTEVAAGTALAGAFLERLARTRCRGFFATHLHMLLDTHLDAPGLCRMKMETRTVVGPEGKAQLEPTWHIAEGECRDSLALEVAASCRLPEQIIQRAADLYEGIQRSTQLPEQPTLRPSDSCQSLNGGSPNGTLADGSMQCMKGGKHRASTVSSSTHGASSEAESLNSLQAVLNGSRSANMGPSIEAAAHVLKSTAAATLSTLRAASLPPEGKGGQEHGSMVEQSSSSKPSRESLSQDMIVQVMLAGTQPPPSSTSRSCVYVVKRPDGMFYCGQSDNLTTRLKSHERRLPVKGGKAMQSAYLMLPTGFQGKSIAMAVESRVIEALRDQGYALISDHDARAHRSPPVAQHAL</sequence>
<dbReference type="PANTHER" id="PTHR48448">
    <property type="entry name" value="MUTL PROTEIN ISOFORM 1"/>
    <property type="match status" value="1"/>
</dbReference>
<dbReference type="InterPro" id="IPR027417">
    <property type="entry name" value="P-loop_NTPase"/>
</dbReference>
<feature type="region of interest" description="Disordered" evidence="5">
    <location>
        <begin position="991"/>
        <end position="1047"/>
    </location>
</feature>
<dbReference type="InterPro" id="IPR007695">
    <property type="entry name" value="DNA_mismatch_repair_MutS-lik_N"/>
</dbReference>
<dbReference type="Gene3D" id="3.40.1170.10">
    <property type="entry name" value="DNA repair protein MutS, domain I"/>
    <property type="match status" value="1"/>
</dbReference>
<dbReference type="InterPro" id="IPR053276">
    <property type="entry name" value="MtDNA_mismatch_repair_MutS"/>
</dbReference>
<feature type="compositionally biased region" description="Polar residues" evidence="5">
    <location>
        <begin position="991"/>
        <end position="1016"/>
    </location>
</feature>
<dbReference type="InterPro" id="IPR035901">
    <property type="entry name" value="GIY-YIG_endonuc_sf"/>
</dbReference>
<dbReference type="Gene3D" id="3.40.1440.10">
    <property type="entry name" value="GIY-YIG endonuclease"/>
    <property type="match status" value="1"/>
</dbReference>
<evidence type="ECO:0000313" key="8">
    <source>
        <dbReference type="Proteomes" id="UP001314263"/>
    </source>
</evidence>
<evidence type="ECO:0000259" key="6">
    <source>
        <dbReference type="PROSITE" id="PS50164"/>
    </source>
</evidence>
<dbReference type="InterPro" id="IPR000432">
    <property type="entry name" value="DNA_mismatch_repair_MutS_C"/>
</dbReference>
<evidence type="ECO:0000256" key="5">
    <source>
        <dbReference type="SAM" id="MobiDB-lite"/>
    </source>
</evidence>
<evidence type="ECO:0000313" key="7">
    <source>
        <dbReference type="EMBL" id="CAK0784042.1"/>
    </source>
</evidence>
<dbReference type="PROSITE" id="PS50164">
    <property type="entry name" value="GIY_YIG"/>
    <property type="match status" value="1"/>
</dbReference>
<dbReference type="SUPFAM" id="SSF52540">
    <property type="entry name" value="P-loop containing nucleoside triphosphate hydrolases"/>
    <property type="match status" value="1"/>
</dbReference>
<dbReference type="SUPFAM" id="SSF55271">
    <property type="entry name" value="DNA repair protein MutS, domain I"/>
    <property type="match status" value="1"/>
</dbReference>
<keyword evidence="8" id="KW-1185">Reference proteome</keyword>
<evidence type="ECO:0000256" key="3">
    <source>
        <dbReference type="ARBA" id="ARBA00022840"/>
    </source>
</evidence>
<keyword evidence="4" id="KW-0238">DNA-binding</keyword>
<dbReference type="Pfam" id="PF01624">
    <property type="entry name" value="MutS_I"/>
    <property type="match status" value="1"/>
</dbReference>